<dbReference type="InterPro" id="IPR043128">
    <property type="entry name" value="Rev_trsase/Diguanyl_cyclase"/>
</dbReference>
<evidence type="ECO:0000313" key="4">
    <source>
        <dbReference type="EMBL" id="PZM13711.1"/>
    </source>
</evidence>
<dbReference type="Pfam" id="PF05228">
    <property type="entry name" value="CHASE4"/>
    <property type="match status" value="1"/>
</dbReference>
<keyword evidence="1" id="KW-0472">Membrane</keyword>
<dbReference type="AlphaFoldDB" id="A0A2W4CMC0"/>
<dbReference type="EMBL" id="PCDP01000035">
    <property type="protein sequence ID" value="PZM13711.1"/>
    <property type="molecule type" value="Genomic_DNA"/>
</dbReference>
<feature type="transmembrane region" description="Helical" evidence="1">
    <location>
        <begin position="267"/>
        <end position="287"/>
    </location>
</feature>
<comment type="caution">
    <text evidence="4">The sequence shown here is derived from an EMBL/GenBank/DDBJ whole genome shotgun (WGS) entry which is preliminary data.</text>
</comment>
<dbReference type="RefSeq" id="WP_111160561.1">
    <property type="nucleotide sequence ID" value="NZ_PCDP01000035.1"/>
</dbReference>
<gene>
    <name evidence="4" type="ORF">CPY51_12550</name>
</gene>
<dbReference type="SMART" id="SM00052">
    <property type="entry name" value="EAL"/>
    <property type="match status" value="1"/>
</dbReference>
<keyword evidence="1" id="KW-0812">Transmembrane</keyword>
<dbReference type="Pfam" id="PF00563">
    <property type="entry name" value="EAL"/>
    <property type="match status" value="1"/>
</dbReference>
<dbReference type="SUPFAM" id="SSF55073">
    <property type="entry name" value="Nucleotide cyclase"/>
    <property type="match status" value="1"/>
</dbReference>
<keyword evidence="5" id="KW-1185">Reference proteome</keyword>
<proteinExistence type="predicted"/>
<dbReference type="OrthoDB" id="9814202at2"/>
<dbReference type="CDD" id="cd01949">
    <property type="entry name" value="GGDEF"/>
    <property type="match status" value="1"/>
</dbReference>
<evidence type="ECO:0000313" key="5">
    <source>
        <dbReference type="Proteomes" id="UP000248925"/>
    </source>
</evidence>
<feature type="domain" description="GGDEF" evidence="3">
    <location>
        <begin position="332"/>
        <end position="463"/>
    </location>
</feature>
<feature type="domain" description="EAL" evidence="2">
    <location>
        <begin position="472"/>
        <end position="722"/>
    </location>
</feature>
<sequence length="737" mass="80058">MGHSGKPVSLVLKLVMPFAVTVLIVAAIFGTMRWSTKQTDIAAIARQKQLVELVVSKLRANVAHDQESATVWDDAVKAVTGTIDKEWIDANLGSWTHTYFRHDGAFVVRSDGEPIFSFLIDEPDEGAAYKDVQPQAAPLIAKLQERLARGDKTGITDQVLSIGESDLTTVHGHPAILSVKPIVSDSGKVEQVPGTEVLHIAVRYLDGNFLTMLEREYLFQNMRFAWSAKDADELSSSALVGTSGPIGYLTWTPFEPGAGVRATLEPVLALSAFVLLGGVSALSAIIWRRSMKLAESQAKLSHLAHHDTLTGLPNRATFNQRLKSALGAAASNRVSVLFLDLDRFKYVNDTLGHAVGDKVIMQVASRLQEIVGDAMVARLGGDEFTVLLEGVSAPDIKEICGKLIAAVREPFDIAGQPVLIGLSIGVAMTDKDRPDGADLTRRADIALYHAKSAGRNQFAIFGTHMDAVIQARADLERDLRVAVESRTQIEVHYQPVYSALEQRITSVEALARWRHPTRGMIPPDVFITVAEEIGLIERLGKTIVEEACRTAKQWHEVSLSVNASAIELRSPAYPLQIAALLHRLEFDPSRLEIEITESALTDDTGQCEKNIGAMREMGIRFALDDFGTGFSSFGRLQSLDVDRIKIDRCFISGFGKPGGSEAIVEAIIGLARAKGLKTTAEGIETAEQNLLLRKLGCDEMQGFLLSKPLTGEAVSSLLAMSETSDIGRNGISSPPVR</sequence>
<dbReference type="InterPro" id="IPR001633">
    <property type="entry name" value="EAL_dom"/>
</dbReference>
<accession>A0A2W4CMC0</accession>
<evidence type="ECO:0000259" key="3">
    <source>
        <dbReference type="PROSITE" id="PS50887"/>
    </source>
</evidence>
<dbReference type="CDD" id="cd01948">
    <property type="entry name" value="EAL"/>
    <property type="match status" value="1"/>
</dbReference>
<dbReference type="Gene3D" id="3.20.20.450">
    <property type="entry name" value="EAL domain"/>
    <property type="match status" value="1"/>
</dbReference>
<dbReference type="Proteomes" id="UP000248925">
    <property type="component" value="Unassembled WGS sequence"/>
</dbReference>
<dbReference type="SUPFAM" id="SSF141868">
    <property type="entry name" value="EAL domain-like"/>
    <property type="match status" value="1"/>
</dbReference>
<dbReference type="InterPro" id="IPR000160">
    <property type="entry name" value="GGDEF_dom"/>
</dbReference>
<dbReference type="InterPro" id="IPR029787">
    <property type="entry name" value="Nucleotide_cyclase"/>
</dbReference>
<dbReference type="PROSITE" id="PS50883">
    <property type="entry name" value="EAL"/>
    <property type="match status" value="1"/>
</dbReference>
<dbReference type="SMART" id="SM00267">
    <property type="entry name" value="GGDEF"/>
    <property type="match status" value="1"/>
</dbReference>
<dbReference type="Gene3D" id="3.30.70.270">
    <property type="match status" value="1"/>
</dbReference>
<organism evidence="4 5">
    <name type="scientific">Rhizobium tubonense</name>
    <dbReference type="NCBI Taxonomy" id="484088"/>
    <lineage>
        <taxon>Bacteria</taxon>
        <taxon>Pseudomonadati</taxon>
        <taxon>Pseudomonadota</taxon>
        <taxon>Alphaproteobacteria</taxon>
        <taxon>Hyphomicrobiales</taxon>
        <taxon>Rhizobiaceae</taxon>
        <taxon>Rhizobium/Agrobacterium group</taxon>
        <taxon>Rhizobium</taxon>
    </lineage>
</organism>
<protein>
    <submittedName>
        <fullName evidence="4">Bifunctional diguanylate cyclase/phosphodiesterase</fullName>
    </submittedName>
</protein>
<keyword evidence="1" id="KW-1133">Transmembrane helix</keyword>
<dbReference type="InterPro" id="IPR035919">
    <property type="entry name" value="EAL_sf"/>
</dbReference>
<dbReference type="Pfam" id="PF00990">
    <property type="entry name" value="GGDEF"/>
    <property type="match status" value="1"/>
</dbReference>
<dbReference type="GO" id="GO:0003824">
    <property type="term" value="F:catalytic activity"/>
    <property type="evidence" value="ECO:0007669"/>
    <property type="project" value="UniProtKB-ARBA"/>
</dbReference>
<dbReference type="InterPro" id="IPR052155">
    <property type="entry name" value="Biofilm_reg_signaling"/>
</dbReference>
<feature type="transmembrane region" description="Helical" evidence="1">
    <location>
        <begin position="14"/>
        <end position="32"/>
    </location>
</feature>
<evidence type="ECO:0000259" key="2">
    <source>
        <dbReference type="PROSITE" id="PS50883"/>
    </source>
</evidence>
<dbReference type="NCBIfam" id="TIGR00254">
    <property type="entry name" value="GGDEF"/>
    <property type="match status" value="1"/>
</dbReference>
<dbReference type="InterPro" id="IPR007892">
    <property type="entry name" value="CHASE4"/>
</dbReference>
<dbReference type="PANTHER" id="PTHR44757">
    <property type="entry name" value="DIGUANYLATE CYCLASE DGCP"/>
    <property type="match status" value="1"/>
</dbReference>
<dbReference type="PANTHER" id="PTHR44757:SF2">
    <property type="entry name" value="BIOFILM ARCHITECTURE MAINTENANCE PROTEIN MBAA"/>
    <property type="match status" value="1"/>
</dbReference>
<reference evidence="4 5" key="1">
    <citation type="journal article" date="2018" name="Sci. Rep.">
        <title>Rhizobium tumorigenes sp. nov., a novel plant tumorigenic bacterium isolated from cane gall tumors on thornless blackberry.</title>
        <authorList>
            <person name="Kuzmanovi N."/>
            <person name="Smalla K."/>
            <person name="Gronow S."/>
            <person name="PuBawska J."/>
        </authorList>
    </citation>
    <scope>NUCLEOTIDE SEQUENCE [LARGE SCALE GENOMIC DNA]</scope>
    <source>
        <strain evidence="4 5">CCBAU 85046</strain>
    </source>
</reference>
<evidence type="ECO:0000256" key="1">
    <source>
        <dbReference type="SAM" id="Phobius"/>
    </source>
</evidence>
<dbReference type="PROSITE" id="PS50887">
    <property type="entry name" value="GGDEF"/>
    <property type="match status" value="1"/>
</dbReference>
<name>A0A2W4CMC0_9HYPH</name>
<dbReference type="FunFam" id="3.30.70.270:FF:000001">
    <property type="entry name" value="Diguanylate cyclase domain protein"/>
    <property type="match status" value="1"/>
</dbReference>